<dbReference type="RefSeq" id="WP_344948392.1">
    <property type="nucleotide sequence ID" value="NZ_BAABDC010000005.1"/>
</dbReference>
<dbReference type="EMBL" id="BAABDC010000005">
    <property type="protein sequence ID" value="GAA3711781.1"/>
    <property type="molecule type" value="Genomic_DNA"/>
</dbReference>
<name>A0ABP7E3I7_9MICO</name>
<dbReference type="Gene3D" id="1.10.10.1150">
    <property type="entry name" value="Coenzyme PQQ synthesis protein D (PqqD)"/>
    <property type="match status" value="1"/>
</dbReference>
<accession>A0ABP7E3I7</accession>
<dbReference type="InterPro" id="IPR041881">
    <property type="entry name" value="PqqD_sf"/>
</dbReference>
<protein>
    <recommendedName>
        <fullName evidence="3">PqqD family protein</fullName>
    </recommendedName>
</protein>
<evidence type="ECO:0000313" key="2">
    <source>
        <dbReference type="Proteomes" id="UP001501468"/>
    </source>
</evidence>
<dbReference type="Proteomes" id="UP001501468">
    <property type="component" value="Unassembled WGS sequence"/>
</dbReference>
<sequence length="97" mass="9975">MSAAYRPGPDTGVVVSDDGRSVFVARLPGGPLLVLEGPAAVIWAEATTAPAQGWVSRVAASVDQPEDAISAEVTAFVDDLRARDLLVTAADETNPEG</sequence>
<reference evidence="2" key="1">
    <citation type="journal article" date="2019" name="Int. J. Syst. Evol. Microbiol.">
        <title>The Global Catalogue of Microorganisms (GCM) 10K type strain sequencing project: providing services to taxonomists for standard genome sequencing and annotation.</title>
        <authorList>
            <consortium name="The Broad Institute Genomics Platform"/>
            <consortium name="The Broad Institute Genome Sequencing Center for Infectious Disease"/>
            <person name="Wu L."/>
            <person name="Ma J."/>
        </authorList>
    </citation>
    <scope>NUCLEOTIDE SEQUENCE [LARGE SCALE GENOMIC DNA]</scope>
    <source>
        <strain evidence="2">JCM 17125</strain>
    </source>
</reference>
<evidence type="ECO:0000313" key="1">
    <source>
        <dbReference type="EMBL" id="GAA3711781.1"/>
    </source>
</evidence>
<keyword evidence="2" id="KW-1185">Reference proteome</keyword>
<gene>
    <name evidence="1" type="ORF">GCM10022399_30700</name>
</gene>
<organism evidence="1 2">
    <name type="scientific">Terrabacter ginsenosidimutans</name>
    <dbReference type="NCBI Taxonomy" id="490575"/>
    <lineage>
        <taxon>Bacteria</taxon>
        <taxon>Bacillati</taxon>
        <taxon>Actinomycetota</taxon>
        <taxon>Actinomycetes</taxon>
        <taxon>Micrococcales</taxon>
        <taxon>Intrasporangiaceae</taxon>
        <taxon>Terrabacter</taxon>
    </lineage>
</organism>
<proteinExistence type="predicted"/>
<comment type="caution">
    <text evidence="1">The sequence shown here is derived from an EMBL/GenBank/DDBJ whole genome shotgun (WGS) entry which is preliminary data.</text>
</comment>
<evidence type="ECO:0008006" key="3">
    <source>
        <dbReference type="Google" id="ProtNLM"/>
    </source>
</evidence>